<dbReference type="EMBL" id="MT143494">
    <property type="protein sequence ID" value="QJA97443.1"/>
    <property type="molecule type" value="Genomic_DNA"/>
</dbReference>
<organism evidence="1">
    <name type="scientific">viral metagenome</name>
    <dbReference type="NCBI Taxonomy" id="1070528"/>
    <lineage>
        <taxon>unclassified sequences</taxon>
        <taxon>metagenomes</taxon>
        <taxon>organismal metagenomes</taxon>
    </lineage>
</organism>
<reference evidence="1" key="1">
    <citation type="submission" date="2020-03" db="EMBL/GenBank/DDBJ databases">
        <title>The deep terrestrial virosphere.</title>
        <authorList>
            <person name="Holmfeldt K."/>
            <person name="Nilsson E."/>
            <person name="Simone D."/>
            <person name="Lopez-Fernandez M."/>
            <person name="Wu X."/>
            <person name="de Brujin I."/>
            <person name="Lundin D."/>
            <person name="Andersson A."/>
            <person name="Bertilsson S."/>
            <person name="Dopson M."/>
        </authorList>
    </citation>
    <scope>NUCLEOTIDE SEQUENCE</scope>
    <source>
        <strain evidence="1">MM415B06258</strain>
    </source>
</reference>
<evidence type="ECO:0000313" key="1">
    <source>
        <dbReference type="EMBL" id="QJA97443.1"/>
    </source>
</evidence>
<dbReference type="AlphaFoldDB" id="A0A6M3LRP6"/>
<protein>
    <submittedName>
        <fullName evidence="1">Uncharacterized protein</fullName>
    </submittedName>
</protein>
<accession>A0A6M3LRP6</accession>
<sequence length="94" mass="10495">MTKQDKIRECIEMILQIAPVPLDDVGNVASTLLDYLRSQGVVIKVDRELPETPRGDPYDDYCNGYIQAQEDMLEAGYVATESLIEEAQDVAVSM</sequence>
<gene>
    <name evidence="1" type="ORF">MM415B06258_0007</name>
</gene>
<name>A0A6M3LRP6_9ZZZZ</name>
<proteinExistence type="predicted"/>